<sequence>IGGKDSHEFMVIAESGEDEVIHCPACKYAANVEKAQSIKGNIDNGEPLPMEEVATPGMATIEEVSGFLKVPTSHTLKAVFYIVDGEMVFAVIRGDLEANEVKLKNVLDCAELRLATEAEVVGAGIVAGAASPVGLRGIRVIADDSVSSGTNFVAGGNKPDTHMRNVNYPRDFTADIVADIARARAGQGCPKCGGKLSSTFGIEVGHVFKLGTFFSEKLGALFIDDRGVSHPIVMGCYGIGIGRLMAAAIEQSHDDKGIIWPLPIAPYHVYLCSLYREGS</sequence>
<evidence type="ECO:0000259" key="2">
    <source>
        <dbReference type="Pfam" id="PF04073"/>
    </source>
</evidence>
<dbReference type="GO" id="GO:0005524">
    <property type="term" value="F:ATP binding"/>
    <property type="evidence" value="ECO:0007669"/>
    <property type="project" value="InterPro"/>
</dbReference>
<dbReference type="InterPro" id="IPR045864">
    <property type="entry name" value="aa-tRNA-synth_II/BPL/LPL"/>
</dbReference>
<dbReference type="Pfam" id="PF04073">
    <property type="entry name" value="tRNA_edit"/>
    <property type="match status" value="1"/>
</dbReference>
<evidence type="ECO:0008006" key="4">
    <source>
        <dbReference type="Google" id="ProtNLM"/>
    </source>
</evidence>
<dbReference type="Gene3D" id="3.30.930.10">
    <property type="entry name" value="Bira Bifunctional Protein, Domain 2"/>
    <property type="match status" value="1"/>
</dbReference>
<feature type="domain" description="Aminoacyl-tRNA synthetase class II (G/ P/ S/T)" evidence="1">
    <location>
        <begin position="4"/>
        <end position="251"/>
    </location>
</feature>
<feature type="domain" description="YbaK/aminoacyl-tRNA synthetase-associated" evidence="2">
    <location>
        <begin position="55"/>
        <end position="167"/>
    </location>
</feature>
<protein>
    <recommendedName>
        <fullName evidence="4">Aminoacyl-transfer RNA synthetases class-II family profile domain-containing protein</fullName>
    </recommendedName>
</protein>
<dbReference type="InterPro" id="IPR050062">
    <property type="entry name" value="Pro-tRNA_synthetase"/>
</dbReference>
<dbReference type="SUPFAM" id="SSF55681">
    <property type="entry name" value="Class II aaRS and biotin synthetases"/>
    <property type="match status" value="1"/>
</dbReference>
<accession>X1U3K8</accession>
<dbReference type="Pfam" id="PF00587">
    <property type="entry name" value="tRNA-synt_2b"/>
    <property type="match status" value="1"/>
</dbReference>
<dbReference type="InterPro" id="IPR002314">
    <property type="entry name" value="aa-tRNA-synt_IIb"/>
</dbReference>
<dbReference type="PANTHER" id="PTHR42753">
    <property type="entry name" value="MITOCHONDRIAL RIBOSOME PROTEIN L39/PROLYL-TRNA LIGASE FAMILY MEMBER"/>
    <property type="match status" value="1"/>
</dbReference>
<reference evidence="3" key="1">
    <citation type="journal article" date="2014" name="Front. Microbiol.">
        <title>High frequency of phylogenetically diverse reductive dehalogenase-homologous genes in deep subseafloor sedimentary metagenomes.</title>
        <authorList>
            <person name="Kawai M."/>
            <person name="Futagami T."/>
            <person name="Toyoda A."/>
            <person name="Takaki Y."/>
            <person name="Nishi S."/>
            <person name="Hori S."/>
            <person name="Arai W."/>
            <person name="Tsubouchi T."/>
            <person name="Morono Y."/>
            <person name="Uchiyama I."/>
            <person name="Ito T."/>
            <person name="Fujiyama A."/>
            <person name="Inagaki F."/>
            <person name="Takami H."/>
        </authorList>
    </citation>
    <scope>NUCLEOTIDE SEQUENCE</scope>
    <source>
        <strain evidence="3">Expedition CK06-06</strain>
    </source>
</reference>
<dbReference type="GO" id="GO:0006433">
    <property type="term" value="P:prolyl-tRNA aminoacylation"/>
    <property type="evidence" value="ECO:0007669"/>
    <property type="project" value="TreeGrafter"/>
</dbReference>
<dbReference type="CDD" id="cd04334">
    <property type="entry name" value="ProRS-INS"/>
    <property type="match status" value="1"/>
</dbReference>
<dbReference type="InterPro" id="IPR036754">
    <property type="entry name" value="YbaK/aa-tRNA-synt-asso_dom_sf"/>
</dbReference>
<dbReference type="GO" id="GO:0005829">
    <property type="term" value="C:cytosol"/>
    <property type="evidence" value="ECO:0007669"/>
    <property type="project" value="TreeGrafter"/>
</dbReference>
<dbReference type="GO" id="GO:0004827">
    <property type="term" value="F:proline-tRNA ligase activity"/>
    <property type="evidence" value="ECO:0007669"/>
    <property type="project" value="TreeGrafter"/>
</dbReference>
<feature type="non-terminal residue" evidence="3">
    <location>
        <position position="279"/>
    </location>
</feature>
<evidence type="ECO:0000259" key="1">
    <source>
        <dbReference type="Pfam" id="PF00587"/>
    </source>
</evidence>
<dbReference type="AlphaFoldDB" id="X1U3K8"/>
<dbReference type="GO" id="GO:0002161">
    <property type="term" value="F:aminoacyl-tRNA deacylase activity"/>
    <property type="evidence" value="ECO:0007669"/>
    <property type="project" value="InterPro"/>
</dbReference>
<evidence type="ECO:0000313" key="3">
    <source>
        <dbReference type="EMBL" id="GAI94400.1"/>
    </source>
</evidence>
<comment type="caution">
    <text evidence="3">The sequence shown here is derived from an EMBL/GenBank/DDBJ whole genome shotgun (WGS) entry which is preliminary data.</text>
</comment>
<dbReference type="PANTHER" id="PTHR42753:SF2">
    <property type="entry name" value="PROLINE--TRNA LIGASE"/>
    <property type="match status" value="1"/>
</dbReference>
<dbReference type="Gene3D" id="3.90.960.10">
    <property type="entry name" value="YbaK/aminoacyl-tRNA synthetase-associated domain"/>
    <property type="match status" value="1"/>
</dbReference>
<gene>
    <name evidence="3" type="ORF">S12H4_30995</name>
</gene>
<dbReference type="SUPFAM" id="SSF55826">
    <property type="entry name" value="YbaK/ProRS associated domain"/>
    <property type="match status" value="1"/>
</dbReference>
<name>X1U3K8_9ZZZZ</name>
<dbReference type="EMBL" id="BARW01018051">
    <property type="protein sequence ID" value="GAI94400.1"/>
    <property type="molecule type" value="Genomic_DNA"/>
</dbReference>
<proteinExistence type="predicted"/>
<dbReference type="InterPro" id="IPR007214">
    <property type="entry name" value="YbaK/aa-tRNA-synth-assoc-dom"/>
</dbReference>
<feature type="non-terminal residue" evidence="3">
    <location>
        <position position="1"/>
    </location>
</feature>
<organism evidence="3">
    <name type="scientific">marine sediment metagenome</name>
    <dbReference type="NCBI Taxonomy" id="412755"/>
    <lineage>
        <taxon>unclassified sequences</taxon>
        <taxon>metagenomes</taxon>
        <taxon>ecological metagenomes</taxon>
    </lineage>
</organism>